<feature type="chain" id="PRO_5042332831" evidence="2">
    <location>
        <begin position="28"/>
        <end position="458"/>
    </location>
</feature>
<evidence type="ECO:0000256" key="2">
    <source>
        <dbReference type="SAM" id="SignalP"/>
    </source>
</evidence>
<name>A0A174F625_9FIRM</name>
<gene>
    <name evidence="4" type="ORF">DXC39_28390</name>
    <name evidence="3" type="ORF">ERS852407_02836</name>
</gene>
<accession>A0A174F625</accession>
<evidence type="ECO:0000256" key="1">
    <source>
        <dbReference type="SAM" id="MobiDB-lite"/>
    </source>
</evidence>
<evidence type="ECO:0000313" key="5">
    <source>
        <dbReference type="Proteomes" id="UP000095651"/>
    </source>
</evidence>
<dbReference type="SUPFAM" id="SSF53850">
    <property type="entry name" value="Periplasmic binding protein-like II"/>
    <property type="match status" value="1"/>
</dbReference>
<proteinExistence type="predicted"/>
<dbReference type="PANTHER" id="PTHR43649">
    <property type="entry name" value="ARABINOSE-BINDING PROTEIN-RELATED"/>
    <property type="match status" value="1"/>
</dbReference>
<feature type="compositionally biased region" description="Polar residues" evidence="1">
    <location>
        <begin position="26"/>
        <end position="48"/>
    </location>
</feature>
<feature type="region of interest" description="Disordered" evidence="1">
    <location>
        <begin position="26"/>
        <end position="52"/>
    </location>
</feature>
<reference evidence="3 5" key="1">
    <citation type="submission" date="2015-09" db="EMBL/GenBank/DDBJ databases">
        <authorList>
            <consortium name="Pathogen Informatics"/>
        </authorList>
    </citation>
    <scope>NUCLEOTIDE SEQUENCE [LARGE SCALE GENOMIC DNA]</scope>
    <source>
        <strain evidence="3 5">2789STDY5608850</strain>
    </source>
</reference>
<dbReference type="RefSeq" id="WP_055656032.1">
    <property type="nucleotide sequence ID" value="NZ_CABIXC010000006.1"/>
</dbReference>
<protein>
    <submittedName>
        <fullName evidence="3">ABC transporter substrate-binding protein</fullName>
    </submittedName>
    <submittedName>
        <fullName evidence="4">Extracellular solute-binding protein</fullName>
    </submittedName>
</protein>
<dbReference type="Pfam" id="PF01547">
    <property type="entry name" value="SBP_bac_1"/>
    <property type="match status" value="1"/>
</dbReference>
<reference evidence="4 6" key="2">
    <citation type="submission" date="2018-08" db="EMBL/GenBank/DDBJ databases">
        <title>A genome reference for cultivated species of the human gut microbiota.</title>
        <authorList>
            <person name="Zou Y."/>
            <person name="Xue W."/>
            <person name="Luo G."/>
        </authorList>
    </citation>
    <scope>NUCLEOTIDE SEQUENCE [LARGE SCALE GENOMIC DNA]</scope>
    <source>
        <strain evidence="4 6">TF05-11AC</strain>
    </source>
</reference>
<dbReference type="Proteomes" id="UP000095651">
    <property type="component" value="Unassembled WGS sequence"/>
</dbReference>
<evidence type="ECO:0000313" key="6">
    <source>
        <dbReference type="Proteomes" id="UP000261257"/>
    </source>
</evidence>
<dbReference type="EMBL" id="CYZE01000006">
    <property type="protein sequence ID" value="CUO44189.1"/>
    <property type="molecule type" value="Genomic_DNA"/>
</dbReference>
<evidence type="ECO:0000313" key="4">
    <source>
        <dbReference type="EMBL" id="RGL95146.1"/>
    </source>
</evidence>
<keyword evidence="2" id="KW-0732">Signal</keyword>
<dbReference type="AlphaFoldDB" id="A0A174F625"/>
<evidence type="ECO:0000313" key="3">
    <source>
        <dbReference type="EMBL" id="CUO44189.1"/>
    </source>
</evidence>
<dbReference type="Proteomes" id="UP000261257">
    <property type="component" value="Unassembled WGS sequence"/>
</dbReference>
<dbReference type="InterPro" id="IPR006059">
    <property type="entry name" value="SBP"/>
</dbReference>
<sequence>MGRKRKWLTLALSAAAVGLVGCSTVNENPTKANETVQTESQNSGTGNKAETEHEPVTLTIVHEHSEEAAENIPSSAAFRYCLNKYKEDHPWVTLEETIISNSDIQDKYLSMIAADELPDITYVKYTWLDSTAGTGMLADLTDYINPDDYYDGLASTTFNDKVYGMPNKFSVYNLLCYNTKLWEDAGYEEGPSSFEELLKADEAFNQMGIDTISLGNTAKWFAVSYFTDALAYNYCGEDWVNKIIAGDSSVKWTDEPFIKAMKATQDMKELFNADFNMTDDISAATMYMQGKAASHVVGGWGITTLQGLSEEYPDVWDNTRVILLPPANGAEGTLINACGAAVGVSSRLEAPGKEAELQAAIEFCQYISSQDYAAYCSEHGTTTPVKTEYDWTDLGQPFVDMSEIINNTPKTGLNFNDYINDTVKMAIQNETQSVLAGATTPEAAAANIQAIQEQVFSQ</sequence>
<dbReference type="EMBL" id="QSSQ01000047">
    <property type="protein sequence ID" value="RGL95146.1"/>
    <property type="molecule type" value="Genomic_DNA"/>
</dbReference>
<dbReference type="InterPro" id="IPR050490">
    <property type="entry name" value="Bact_solute-bd_prot1"/>
</dbReference>
<dbReference type="Gene3D" id="3.40.190.10">
    <property type="entry name" value="Periplasmic binding protein-like II"/>
    <property type="match status" value="2"/>
</dbReference>
<dbReference type="PROSITE" id="PS51257">
    <property type="entry name" value="PROKAR_LIPOPROTEIN"/>
    <property type="match status" value="1"/>
</dbReference>
<feature type="signal peptide" evidence="2">
    <location>
        <begin position="1"/>
        <end position="27"/>
    </location>
</feature>
<organism evidence="3 5">
    <name type="scientific">Hungatella hathewayi</name>
    <dbReference type="NCBI Taxonomy" id="154046"/>
    <lineage>
        <taxon>Bacteria</taxon>
        <taxon>Bacillati</taxon>
        <taxon>Bacillota</taxon>
        <taxon>Clostridia</taxon>
        <taxon>Lachnospirales</taxon>
        <taxon>Lachnospiraceae</taxon>
        <taxon>Hungatella</taxon>
    </lineage>
</organism>